<dbReference type="Gene3D" id="1.10.4190.10">
    <property type="entry name" value="Urease accessory protein UreF"/>
    <property type="match status" value="1"/>
</dbReference>
<accession>A0A2P6S9B2</accession>
<name>A0A2P6S9B2_ROSCH</name>
<keyword evidence="2" id="KW-1185">Reference proteome</keyword>
<dbReference type="Gramene" id="PRQ55246">
    <property type="protein sequence ID" value="PRQ55246"/>
    <property type="gene ID" value="RchiOBHm_Chr1g0322461"/>
</dbReference>
<gene>
    <name evidence="1" type="ORF">RchiOBHm_Chr1g0322461</name>
</gene>
<protein>
    <recommendedName>
        <fullName evidence="3">Urease accessory protein UreF</fullName>
    </recommendedName>
</protein>
<dbReference type="AlphaFoldDB" id="A0A2P6S9B2"/>
<dbReference type="Proteomes" id="UP000238479">
    <property type="component" value="Chromosome 1"/>
</dbReference>
<evidence type="ECO:0008006" key="3">
    <source>
        <dbReference type="Google" id="ProtNLM"/>
    </source>
</evidence>
<reference evidence="1 2" key="1">
    <citation type="journal article" date="2018" name="Nat. Genet.">
        <title>The Rosa genome provides new insights in the design of modern roses.</title>
        <authorList>
            <person name="Bendahmane M."/>
        </authorList>
    </citation>
    <scope>NUCLEOTIDE SEQUENCE [LARGE SCALE GENOMIC DNA]</scope>
    <source>
        <strain evidence="2">cv. Old Blush</strain>
    </source>
</reference>
<proteinExistence type="predicted"/>
<dbReference type="STRING" id="74649.A0A2P6S9B2"/>
<organism evidence="1 2">
    <name type="scientific">Rosa chinensis</name>
    <name type="common">China rose</name>
    <dbReference type="NCBI Taxonomy" id="74649"/>
    <lineage>
        <taxon>Eukaryota</taxon>
        <taxon>Viridiplantae</taxon>
        <taxon>Streptophyta</taxon>
        <taxon>Embryophyta</taxon>
        <taxon>Tracheophyta</taxon>
        <taxon>Spermatophyta</taxon>
        <taxon>Magnoliopsida</taxon>
        <taxon>eudicotyledons</taxon>
        <taxon>Gunneridae</taxon>
        <taxon>Pentapetalae</taxon>
        <taxon>rosids</taxon>
        <taxon>fabids</taxon>
        <taxon>Rosales</taxon>
        <taxon>Rosaceae</taxon>
        <taxon>Rosoideae</taxon>
        <taxon>Rosoideae incertae sedis</taxon>
        <taxon>Rosa</taxon>
    </lineage>
</organism>
<dbReference type="PANTHER" id="PTHR33620">
    <property type="entry name" value="UREASE ACCESSORY PROTEIN F"/>
    <property type="match status" value="1"/>
</dbReference>
<dbReference type="EMBL" id="PDCK01000039">
    <property type="protein sequence ID" value="PRQ55246.1"/>
    <property type="molecule type" value="Genomic_DNA"/>
</dbReference>
<evidence type="ECO:0000313" key="2">
    <source>
        <dbReference type="Proteomes" id="UP000238479"/>
    </source>
</evidence>
<evidence type="ECO:0000313" key="1">
    <source>
        <dbReference type="EMBL" id="PRQ55246.1"/>
    </source>
</evidence>
<sequence length="70" mass="7860">MLRQTGQWGQRQLLDSILPTGGFAHSFGLEAAIPGRVFSSPEDLQTFVIHLLEKYCKLTPSFCVFYNNIA</sequence>
<comment type="caution">
    <text evidence="1">The sequence shown here is derived from an EMBL/GenBank/DDBJ whole genome shotgun (WGS) entry which is preliminary data.</text>
</comment>
<dbReference type="PANTHER" id="PTHR33620:SF1">
    <property type="entry name" value="UREASE ACCESSORY PROTEIN F"/>
    <property type="match status" value="1"/>
</dbReference>
<dbReference type="InterPro" id="IPR038277">
    <property type="entry name" value="UreF_sf"/>
</dbReference>